<reference evidence="1" key="1">
    <citation type="submission" date="2020-10" db="EMBL/GenBank/DDBJ databases">
        <authorList>
            <person name="Han B."/>
            <person name="Lu T."/>
            <person name="Zhao Q."/>
            <person name="Huang X."/>
            <person name="Zhao Y."/>
        </authorList>
    </citation>
    <scope>NUCLEOTIDE SEQUENCE</scope>
</reference>
<accession>A0A811R7J3</accession>
<proteinExistence type="predicted"/>
<protein>
    <submittedName>
        <fullName evidence="1">Uncharacterized protein</fullName>
    </submittedName>
</protein>
<keyword evidence="2" id="KW-1185">Reference proteome</keyword>
<gene>
    <name evidence="1" type="ORF">NCGR_LOCUS49316</name>
</gene>
<sequence>MSQAAGSGAQALLPYAEQRRTSGGSQWLVVAGAGRLQLNMDSSNIKSYIVENVDVRLLKRSKCSELMDSKLDKDVNAPYPPSPSIQMDYMDISFNSQ</sequence>
<evidence type="ECO:0000313" key="2">
    <source>
        <dbReference type="Proteomes" id="UP000604825"/>
    </source>
</evidence>
<name>A0A811R7J3_9POAL</name>
<dbReference type="Proteomes" id="UP000604825">
    <property type="component" value="Unassembled WGS sequence"/>
</dbReference>
<organism evidence="1 2">
    <name type="scientific">Miscanthus lutarioriparius</name>
    <dbReference type="NCBI Taxonomy" id="422564"/>
    <lineage>
        <taxon>Eukaryota</taxon>
        <taxon>Viridiplantae</taxon>
        <taxon>Streptophyta</taxon>
        <taxon>Embryophyta</taxon>
        <taxon>Tracheophyta</taxon>
        <taxon>Spermatophyta</taxon>
        <taxon>Magnoliopsida</taxon>
        <taxon>Liliopsida</taxon>
        <taxon>Poales</taxon>
        <taxon>Poaceae</taxon>
        <taxon>PACMAD clade</taxon>
        <taxon>Panicoideae</taxon>
        <taxon>Andropogonodae</taxon>
        <taxon>Andropogoneae</taxon>
        <taxon>Saccharinae</taxon>
        <taxon>Miscanthus</taxon>
    </lineage>
</organism>
<dbReference type="EMBL" id="CAJGYO010000013">
    <property type="protein sequence ID" value="CAD6266011.1"/>
    <property type="molecule type" value="Genomic_DNA"/>
</dbReference>
<comment type="caution">
    <text evidence="1">The sequence shown here is derived from an EMBL/GenBank/DDBJ whole genome shotgun (WGS) entry which is preliminary data.</text>
</comment>
<dbReference type="AlphaFoldDB" id="A0A811R7J3"/>
<evidence type="ECO:0000313" key="1">
    <source>
        <dbReference type="EMBL" id="CAD6266011.1"/>
    </source>
</evidence>